<keyword evidence="5" id="KW-0813">Transport</keyword>
<name>A0A094L5E3_ANTCR</name>
<keyword evidence="5" id="KW-0187">Copper transport</keyword>
<dbReference type="EMBL" id="KL351638">
    <property type="protein sequence ID" value="KFZ59344.1"/>
    <property type="molecule type" value="Genomic_DNA"/>
</dbReference>
<protein>
    <recommendedName>
        <fullName evidence="5">Copper transport protein</fullName>
    </recommendedName>
</protein>
<accession>A0A094L5E3</accession>
<dbReference type="Pfam" id="PF04145">
    <property type="entry name" value="Ctr"/>
    <property type="match status" value="1"/>
</dbReference>
<feature type="non-terminal residue" evidence="6">
    <location>
        <position position="57"/>
    </location>
</feature>
<dbReference type="InterPro" id="IPR007274">
    <property type="entry name" value="Cop_transporter"/>
</dbReference>
<evidence type="ECO:0000256" key="5">
    <source>
        <dbReference type="RuleBase" id="RU367022"/>
    </source>
</evidence>
<dbReference type="GO" id="GO:0005375">
    <property type="term" value="F:copper ion transmembrane transporter activity"/>
    <property type="evidence" value="ECO:0007669"/>
    <property type="project" value="UniProtKB-UniRule"/>
</dbReference>
<dbReference type="Proteomes" id="UP000053620">
    <property type="component" value="Unassembled WGS sequence"/>
</dbReference>
<dbReference type="PANTHER" id="PTHR12483">
    <property type="entry name" value="SOLUTE CARRIER FAMILY 31 COPPER TRANSPORTERS"/>
    <property type="match status" value="1"/>
</dbReference>
<keyword evidence="5" id="KW-0406">Ion transport</keyword>
<keyword evidence="5" id="KW-0186">Copper</keyword>
<proteinExistence type="inferred from homology"/>
<keyword evidence="4 5" id="KW-0472">Membrane</keyword>
<evidence type="ECO:0000256" key="1">
    <source>
        <dbReference type="ARBA" id="ARBA00004107"/>
    </source>
</evidence>
<organism evidence="6 7">
    <name type="scientific">Antrostomus carolinensis</name>
    <name type="common">Chuck-will's-widow</name>
    <name type="synonym">Caprimulgus carolinensis</name>
    <dbReference type="NCBI Taxonomy" id="279965"/>
    <lineage>
        <taxon>Eukaryota</taxon>
        <taxon>Metazoa</taxon>
        <taxon>Chordata</taxon>
        <taxon>Craniata</taxon>
        <taxon>Vertebrata</taxon>
        <taxon>Euteleostomi</taxon>
        <taxon>Archelosauria</taxon>
        <taxon>Archosauria</taxon>
        <taxon>Dinosauria</taxon>
        <taxon>Saurischia</taxon>
        <taxon>Theropoda</taxon>
        <taxon>Coelurosauria</taxon>
        <taxon>Aves</taxon>
        <taxon>Neognathae</taxon>
        <taxon>Neoaves</taxon>
        <taxon>Strisores</taxon>
        <taxon>Caprimulgiformes</taxon>
        <taxon>Caprimulgidae</taxon>
        <taxon>Antrostomus</taxon>
    </lineage>
</organism>
<keyword evidence="3 5" id="KW-1133">Transmembrane helix</keyword>
<dbReference type="PANTHER" id="PTHR12483:SF8">
    <property type="entry name" value="PROTEIN SLC31A2"/>
    <property type="match status" value="1"/>
</dbReference>
<evidence type="ECO:0000256" key="2">
    <source>
        <dbReference type="ARBA" id="ARBA00022692"/>
    </source>
</evidence>
<dbReference type="AlphaFoldDB" id="A0A094L5E3"/>
<evidence type="ECO:0000313" key="6">
    <source>
        <dbReference type="EMBL" id="KFZ59344.1"/>
    </source>
</evidence>
<evidence type="ECO:0000256" key="4">
    <source>
        <dbReference type="ARBA" id="ARBA00023136"/>
    </source>
</evidence>
<evidence type="ECO:0000256" key="3">
    <source>
        <dbReference type="ARBA" id="ARBA00022989"/>
    </source>
</evidence>
<dbReference type="GO" id="GO:0031902">
    <property type="term" value="C:late endosome membrane"/>
    <property type="evidence" value="ECO:0007669"/>
    <property type="project" value="UniProtKB-SubCell"/>
</dbReference>
<gene>
    <name evidence="6" type="ORF">N321_07093</name>
</gene>
<feature type="non-terminal residue" evidence="6">
    <location>
        <position position="1"/>
    </location>
</feature>
<keyword evidence="7" id="KW-1185">Reference proteome</keyword>
<comment type="subcellular location">
    <subcellularLocation>
        <location evidence="1">Late endosome membrane</location>
        <topology evidence="1">Multi-pass membrane protein</topology>
    </subcellularLocation>
    <subcellularLocation>
        <location evidence="5">Membrane</location>
        <topology evidence="5">Multi-pass membrane protein</topology>
    </subcellularLocation>
</comment>
<reference evidence="6 7" key="1">
    <citation type="submission" date="2014-04" db="EMBL/GenBank/DDBJ databases">
        <title>Genome evolution of avian class.</title>
        <authorList>
            <person name="Zhang G."/>
            <person name="Li C."/>
        </authorList>
    </citation>
    <scope>NUCLEOTIDE SEQUENCE [LARGE SCALE GENOMIC DNA]</scope>
    <source>
        <strain evidence="6">BGI_N321</strain>
    </source>
</reference>
<sequence length="57" mass="6516">DAISHCLFSRWFRYHVGQTLFHVVQVVLGYMVMLAVMSYNAWIFLGAIVGSTLGYFV</sequence>
<comment type="similarity">
    <text evidence="5">Belongs to the copper transporter (Ctr) (TC 1.A.56) family. SLC31A subfamily.</text>
</comment>
<feature type="transmembrane region" description="Helical" evidence="5">
    <location>
        <begin position="12"/>
        <end position="33"/>
    </location>
</feature>
<evidence type="ECO:0000313" key="7">
    <source>
        <dbReference type="Proteomes" id="UP000053620"/>
    </source>
</evidence>
<keyword evidence="2 5" id="KW-0812">Transmembrane</keyword>